<name>A0A3D8P2U7_9THEO</name>
<dbReference type="InterPro" id="IPR036165">
    <property type="entry name" value="YefM-like_sf"/>
</dbReference>
<evidence type="ECO:0000256" key="1">
    <source>
        <dbReference type="ARBA" id="ARBA00009981"/>
    </source>
</evidence>
<reference evidence="3 4" key="1">
    <citation type="submission" date="2018-08" db="EMBL/GenBank/DDBJ databases">
        <title>Form III RuBisCO-mediated autotrophy in Thermodesulfobium bacteria.</title>
        <authorList>
            <person name="Toshchakov S.V."/>
            <person name="Kublanov I.V."/>
            <person name="Frolov E."/>
            <person name="Bonch-Osmolovskaya E.A."/>
            <person name="Tourova T.P."/>
            <person name="Chernych N.A."/>
            <person name="Lebedinsky A.V."/>
        </authorList>
    </citation>
    <scope>NUCLEOTIDE SEQUENCE [LARGE SCALE GENOMIC DNA]</scope>
    <source>
        <strain evidence="3 4">SR</strain>
    </source>
</reference>
<dbReference type="RefSeq" id="WP_115793385.1">
    <property type="nucleotide sequence ID" value="NZ_QSLN01000027.1"/>
</dbReference>
<proteinExistence type="inferred from homology"/>
<dbReference type="OrthoDB" id="1809400at2"/>
<dbReference type="SUPFAM" id="SSF143120">
    <property type="entry name" value="YefM-like"/>
    <property type="match status" value="1"/>
</dbReference>
<accession>A0A3D8P2U7</accession>
<dbReference type="NCBIfam" id="TIGR01552">
    <property type="entry name" value="phd_fam"/>
    <property type="match status" value="1"/>
</dbReference>
<organism evidence="3 4">
    <name type="scientific">Ammonifex thiophilus</name>
    <dbReference type="NCBI Taxonomy" id="444093"/>
    <lineage>
        <taxon>Bacteria</taxon>
        <taxon>Bacillati</taxon>
        <taxon>Bacillota</taxon>
        <taxon>Clostridia</taxon>
        <taxon>Thermoanaerobacterales</taxon>
        <taxon>Thermoanaerobacteraceae</taxon>
        <taxon>Ammonifex</taxon>
    </lineage>
</organism>
<dbReference type="AlphaFoldDB" id="A0A3D8P2U7"/>
<protein>
    <recommendedName>
        <fullName evidence="2">Antitoxin</fullName>
    </recommendedName>
</protein>
<evidence type="ECO:0000313" key="3">
    <source>
        <dbReference type="EMBL" id="RDV80918.1"/>
    </source>
</evidence>
<dbReference type="Proteomes" id="UP000256329">
    <property type="component" value="Unassembled WGS sequence"/>
</dbReference>
<comment type="function">
    <text evidence="2">Antitoxin component of a type II toxin-antitoxin (TA) system.</text>
</comment>
<evidence type="ECO:0000313" key="4">
    <source>
        <dbReference type="Proteomes" id="UP000256329"/>
    </source>
</evidence>
<comment type="caution">
    <text evidence="3">The sequence shown here is derived from an EMBL/GenBank/DDBJ whole genome shotgun (WGS) entry which is preliminary data.</text>
</comment>
<gene>
    <name evidence="3" type="ORF">DXX99_10250</name>
</gene>
<dbReference type="EMBL" id="QSLN01000027">
    <property type="protein sequence ID" value="RDV80918.1"/>
    <property type="molecule type" value="Genomic_DNA"/>
</dbReference>
<dbReference type="InterPro" id="IPR006442">
    <property type="entry name" value="Antitoxin_Phd/YefM"/>
</dbReference>
<comment type="similarity">
    <text evidence="1 2">Belongs to the phD/YefM antitoxin family.</text>
</comment>
<keyword evidence="4" id="KW-1185">Reference proteome</keyword>
<sequence>MERIIGVDQLRPRLGEYVERAEGGEVWIIALRSKPRGVLIGYSRYEELKRLAERAKQLELKIALDEMRQRGEEAGLTEEDVLREIEEVRKCGR</sequence>
<evidence type="ECO:0000256" key="2">
    <source>
        <dbReference type="RuleBase" id="RU362080"/>
    </source>
</evidence>
<dbReference type="Pfam" id="PF02604">
    <property type="entry name" value="PhdYeFM_antitox"/>
    <property type="match status" value="1"/>
</dbReference>